<gene>
    <name evidence="3" type="ORF">C8Q71DRAFT_199687</name>
</gene>
<evidence type="ECO:0000313" key="4">
    <source>
        <dbReference type="Proteomes" id="UP000814176"/>
    </source>
</evidence>
<feature type="compositionally biased region" description="Polar residues" evidence="1">
    <location>
        <begin position="487"/>
        <end position="500"/>
    </location>
</feature>
<feature type="region of interest" description="Disordered" evidence="1">
    <location>
        <begin position="487"/>
        <end position="506"/>
    </location>
</feature>
<protein>
    <submittedName>
        <fullName evidence="3">Uncharacterized protein</fullName>
    </submittedName>
</protein>
<dbReference type="Proteomes" id="UP000814176">
    <property type="component" value="Unassembled WGS sequence"/>
</dbReference>
<dbReference type="EMBL" id="JADCUA010000002">
    <property type="protein sequence ID" value="KAH9842354.1"/>
    <property type="molecule type" value="Genomic_DNA"/>
</dbReference>
<comment type="caution">
    <text evidence="3">The sequence shown here is derived from an EMBL/GenBank/DDBJ whole genome shotgun (WGS) entry which is preliminary data.</text>
</comment>
<keyword evidence="4" id="KW-1185">Reference proteome</keyword>
<proteinExistence type="predicted"/>
<keyword evidence="2" id="KW-1133">Transmembrane helix</keyword>
<evidence type="ECO:0000313" key="3">
    <source>
        <dbReference type="EMBL" id="KAH9842354.1"/>
    </source>
</evidence>
<feature type="transmembrane region" description="Helical" evidence="2">
    <location>
        <begin position="316"/>
        <end position="337"/>
    </location>
</feature>
<evidence type="ECO:0000256" key="1">
    <source>
        <dbReference type="SAM" id="MobiDB-lite"/>
    </source>
</evidence>
<feature type="compositionally biased region" description="Low complexity" evidence="1">
    <location>
        <begin position="274"/>
        <end position="304"/>
    </location>
</feature>
<dbReference type="Gene3D" id="2.60.120.260">
    <property type="entry name" value="Galactose-binding domain-like"/>
    <property type="match status" value="1"/>
</dbReference>
<dbReference type="CDD" id="cd12087">
    <property type="entry name" value="TM_EGFR-like"/>
    <property type="match status" value="1"/>
</dbReference>
<dbReference type="RefSeq" id="XP_047783401.1">
    <property type="nucleotide sequence ID" value="XM_047916947.1"/>
</dbReference>
<feature type="compositionally biased region" description="Low complexity" evidence="1">
    <location>
        <begin position="207"/>
        <end position="264"/>
    </location>
</feature>
<keyword evidence="2" id="KW-0812">Transmembrane</keyword>
<organism evidence="3 4">
    <name type="scientific">Rhodofomes roseus</name>
    <dbReference type="NCBI Taxonomy" id="34475"/>
    <lineage>
        <taxon>Eukaryota</taxon>
        <taxon>Fungi</taxon>
        <taxon>Dikarya</taxon>
        <taxon>Basidiomycota</taxon>
        <taxon>Agaricomycotina</taxon>
        <taxon>Agaricomycetes</taxon>
        <taxon>Polyporales</taxon>
        <taxon>Rhodofomes</taxon>
    </lineage>
</organism>
<reference evidence="3 4" key="1">
    <citation type="journal article" date="2021" name="Environ. Microbiol.">
        <title>Gene family expansions and transcriptome signatures uncover fungal adaptations to wood decay.</title>
        <authorList>
            <person name="Hage H."/>
            <person name="Miyauchi S."/>
            <person name="Viragh M."/>
            <person name="Drula E."/>
            <person name="Min B."/>
            <person name="Chaduli D."/>
            <person name="Navarro D."/>
            <person name="Favel A."/>
            <person name="Norest M."/>
            <person name="Lesage-Meessen L."/>
            <person name="Balint B."/>
            <person name="Merenyi Z."/>
            <person name="de Eugenio L."/>
            <person name="Morin E."/>
            <person name="Martinez A.T."/>
            <person name="Baldrian P."/>
            <person name="Stursova M."/>
            <person name="Martinez M.J."/>
            <person name="Novotny C."/>
            <person name="Magnuson J.K."/>
            <person name="Spatafora J.W."/>
            <person name="Maurice S."/>
            <person name="Pangilinan J."/>
            <person name="Andreopoulos W."/>
            <person name="LaButti K."/>
            <person name="Hundley H."/>
            <person name="Na H."/>
            <person name="Kuo A."/>
            <person name="Barry K."/>
            <person name="Lipzen A."/>
            <person name="Henrissat B."/>
            <person name="Riley R."/>
            <person name="Ahrendt S."/>
            <person name="Nagy L.G."/>
            <person name="Grigoriev I.V."/>
            <person name="Martin F."/>
            <person name="Rosso M.N."/>
        </authorList>
    </citation>
    <scope>NUCLEOTIDE SEQUENCE [LARGE SCALE GENOMIC DNA]</scope>
    <source>
        <strain evidence="3 4">CIRM-BRFM 1785</strain>
    </source>
</reference>
<dbReference type="GeneID" id="71997679"/>
<accession>A0ABQ8KTQ8</accession>
<evidence type="ECO:0000256" key="2">
    <source>
        <dbReference type="SAM" id="Phobius"/>
    </source>
</evidence>
<feature type="region of interest" description="Disordered" evidence="1">
    <location>
        <begin position="408"/>
        <end position="435"/>
    </location>
</feature>
<keyword evidence="2" id="KW-0472">Membrane</keyword>
<feature type="region of interest" description="Disordered" evidence="1">
    <location>
        <begin position="207"/>
        <end position="307"/>
    </location>
</feature>
<feature type="compositionally biased region" description="Basic and acidic residues" evidence="1">
    <location>
        <begin position="415"/>
        <end position="425"/>
    </location>
</feature>
<name>A0ABQ8KTQ8_9APHY</name>
<sequence>MIHLCLASPFHSLGTMPWSCSPASLHAQVTSLVILLFSLSVFAASTYRTIDDTYGDDVTGVMPVYGSNWNAQPECIGCQVQPDPNSAYRGTWHDTTSNHPNSTTGHSMTLQFTGTSIWVYCILTNSGAPYVTIATNASFELDGSQVGIYSHLPDSTAQQYEYNVTVFSMTGLNNVGHTLVINATQGSQASLILFDWAMYMYEDSETTSSSSTSTSQLTSAPSSAIPASTITSTSSSPGPADLFPSGSQTPGTSSGPSGAAKPGTTKPDSSGEQSTGTAKTSGLTSGAATSTSGGTPGNPSGTNAVATQHKGTPIDAIIGGIVGGLSFVALVVCLAIYCRRRRTHQSVETTGYGTVEPLVSPPSFNGAGAVSAPKSQERNTSTLSTASISNTAMPLPTTGSSSLAALAGSADTSFPDDKRAEDIPSSRRGSLTRQHQKLMQKVAIFRAGRSVGVCRPDGASAPAGVGAASSLLPPVPRTAALATEVVSPTRTVPAPSSSEPADTDDDELGRQLASMQVERARLLRAVVGGDHIISIGPVESFDYSEPPPAYATS</sequence>